<dbReference type="InterPro" id="IPR000433">
    <property type="entry name" value="Znf_ZZ"/>
</dbReference>
<keyword evidence="1" id="KW-0433">Leucine-rich repeat</keyword>
<evidence type="ECO:0000256" key="6">
    <source>
        <dbReference type="ARBA" id="ARBA00022821"/>
    </source>
</evidence>
<dbReference type="FunFam" id="1.10.10.10:FF:000322">
    <property type="entry name" value="Probable disease resistance protein At1g63360"/>
    <property type="match status" value="1"/>
</dbReference>
<gene>
    <name evidence="11" type="ORF">AQUCO_03300061v1</name>
</gene>
<dbReference type="SUPFAM" id="SSF52540">
    <property type="entry name" value="P-loop containing nucleoside triphosphate hydrolases"/>
    <property type="match status" value="1"/>
</dbReference>
<dbReference type="GO" id="GO:0008270">
    <property type="term" value="F:zinc ion binding"/>
    <property type="evidence" value="ECO:0007669"/>
    <property type="project" value="UniProtKB-KW"/>
</dbReference>
<dbReference type="SUPFAM" id="SSF52075">
    <property type="entry name" value="Outer arm dynein light chain 1"/>
    <property type="match status" value="1"/>
</dbReference>
<evidence type="ECO:0000256" key="1">
    <source>
        <dbReference type="ARBA" id="ARBA00022614"/>
    </source>
</evidence>
<dbReference type="InterPro" id="IPR002182">
    <property type="entry name" value="NB-ARC"/>
</dbReference>
<evidence type="ECO:0000256" key="2">
    <source>
        <dbReference type="ARBA" id="ARBA00022723"/>
    </source>
</evidence>
<dbReference type="STRING" id="218851.A0A2G5CZA5"/>
<dbReference type="InterPro" id="IPR027417">
    <property type="entry name" value="P-loop_NTPase"/>
</dbReference>
<dbReference type="InterPro" id="IPR036388">
    <property type="entry name" value="WH-like_DNA-bd_sf"/>
</dbReference>
<keyword evidence="6" id="KW-0611">Plant defense</keyword>
<dbReference type="AlphaFoldDB" id="A0A2G5CZA5"/>
<organism evidence="11 12">
    <name type="scientific">Aquilegia coerulea</name>
    <name type="common">Rocky mountain columbine</name>
    <dbReference type="NCBI Taxonomy" id="218851"/>
    <lineage>
        <taxon>Eukaryota</taxon>
        <taxon>Viridiplantae</taxon>
        <taxon>Streptophyta</taxon>
        <taxon>Embryophyta</taxon>
        <taxon>Tracheophyta</taxon>
        <taxon>Spermatophyta</taxon>
        <taxon>Magnoliopsida</taxon>
        <taxon>Ranunculales</taxon>
        <taxon>Ranunculaceae</taxon>
        <taxon>Thalictroideae</taxon>
        <taxon>Aquilegia</taxon>
    </lineage>
</organism>
<dbReference type="PANTHER" id="PTHR36766">
    <property type="entry name" value="PLANT BROAD-SPECTRUM MILDEW RESISTANCE PROTEIN RPW8"/>
    <property type="match status" value="1"/>
</dbReference>
<dbReference type="GO" id="GO:0043531">
    <property type="term" value="F:ADP binding"/>
    <property type="evidence" value="ECO:0007669"/>
    <property type="project" value="InterPro"/>
</dbReference>
<proteinExistence type="predicted"/>
<evidence type="ECO:0000313" key="12">
    <source>
        <dbReference type="Proteomes" id="UP000230069"/>
    </source>
</evidence>
<dbReference type="Gene3D" id="3.40.50.300">
    <property type="entry name" value="P-loop containing nucleotide triphosphate hydrolases"/>
    <property type="match status" value="1"/>
</dbReference>
<dbReference type="InterPro" id="IPR041118">
    <property type="entry name" value="Rx_N"/>
</dbReference>
<evidence type="ECO:0000259" key="10">
    <source>
        <dbReference type="PROSITE" id="PS50135"/>
    </source>
</evidence>
<dbReference type="GO" id="GO:0051707">
    <property type="term" value="P:response to other organism"/>
    <property type="evidence" value="ECO:0007669"/>
    <property type="project" value="UniProtKB-ARBA"/>
</dbReference>
<feature type="domain" description="ZZ-type" evidence="10">
    <location>
        <begin position="1031"/>
        <end position="1103"/>
    </location>
</feature>
<dbReference type="Pfam" id="PF18052">
    <property type="entry name" value="Rx_N"/>
    <property type="match status" value="1"/>
</dbReference>
<evidence type="ECO:0000256" key="7">
    <source>
        <dbReference type="ARBA" id="ARBA00022833"/>
    </source>
</evidence>
<dbReference type="Gene3D" id="3.80.10.10">
    <property type="entry name" value="Ribonuclease Inhibitor"/>
    <property type="match status" value="1"/>
</dbReference>
<accession>A0A2G5CZA5</accession>
<evidence type="ECO:0000256" key="5">
    <source>
        <dbReference type="ARBA" id="ARBA00022771"/>
    </source>
</evidence>
<dbReference type="InterPro" id="IPR032675">
    <property type="entry name" value="LRR_dom_sf"/>
</dbReference>
<dbReference type="SUPFAM" id="SSF57850">
    <property type="entry name" value="RING/U-box"/>
    <property type="match status" value="1"/>
</dbReference>
<dbReference type="InterPro" id="IPR058922">
    <property type="entry name" value="WHD_DRP"/>
</dbReference>
<protein>
    <recommendedName>
        <fullName evidence="10">ZZ-type domain-containing protein</fullName>
    </recommendedName>
</protein>
<dbReference type="PRINTS" id="PR00364">
    <property type="entry name" value="DISEASERSIST"/>
</dbReference>
<dbReference type="OrthoDB" id="2016095at2759"/>
<reference evidence="11 12" key="1">
    <citation type="submission" date="2017-09" db="EMBL/GenBank/DDBJ databases">
        <title>WGS assembly of Aquilegia coerulea Goldsmith.</title>
        <authorList>
            <person name="Hodges S."/>
            <person name="Kramer E."/>
            <person name="Nordborg M."/>
            <person name="Tomkins J."/>
            <person name="Borevitz J."/>
            <person name="Derieg N."/>
            <person name="Yan J."/>
            <person name="Mihaltcheva S."/>
            <person name="Hayes R.D."/>
            <person name="Rokhsar D."/>
        </authorList>
    </citation>
    <scope>NUCLEOTIDE SEQUENCE [LARGE SCALE GENOMIC DNA]</scope>
    <source>
        <strain evidence="12">cv. Goldsmith</strain>
    </source>
</reference>
<dbReference type="SMART" id="SM00291">
    <property type="entry name" value="ZnF_ZZ"/>
    <property type="match status" value="1"/>
</dbReference>
<dbReference type="Gene3D" id="1.10.8.430">
    <property type="entry name" value="Helical domain of apoptotic protease-activating factors"/>
    <property type="match status" value="1"/>
</dbReference>
<dbReference type="InterPro" id="IPR042197">
    <property type="entry name" value="Apaf_helical"/>
</dbReference>
<dbReference type="CDD" id="cd02338">
    <property type="entry name" value="ZZ_PCMF_like"/>
    <property type="match status" value="1"/>
</dbReference>
<dbReference type="InParanoid" id="A0A2G5CZA5"/>
<dbReference type="Gene3D" id="1.10.10.10">
    <property type="entry name" value="Winged helix-like DNA-binding domain superfamily/Winged helix DNA-binding domain"/>
    <property type="match status" value="1"/>
</dbReference>
<keyword evidence="4" id="KW-0547">Nucleotide-binding</keyword>
<evidence type="ECO:0000256" key="8">
    <source>
        <dbReference type="ARBA" id="ARBA00022840"/>
    </source>
</evidence>
<dbReference type="InterPro" id="IPR038005">
    <property type="entry name" value="RX-like_CC"/>
</dbReference>
<dbReference type="Gene3D" id="3.30.60.90">
    <property type="match status" value="1"/>
</dbReference>
<dbReference type="Pfam" id="PF00931">
    <property type="entry name" value="NB-ARC"/>
    <property type="match status" value="1"/>
</dbReference>
<dbReference type="EMBL" id="KZ305050">
    <property type="protein sequence ID" value="PIA36598.1"/>
    <property type="molecule type" value="Genomic_DNA"/>
</dbReference>
<dbReference type="PANTHER" id="PTHR36766:SF40">
    <property type="entry name" value="DISEASE RESISTANCE PROTEIN RGA3"/>
    <property type="match status" value="1"/>
</dbReference>
<evidence type="ECO:0000313" key="11">
    <source>
        <dbReference type="EMBL" id="PIA36598.1"/>
    </source>
</evidence>
<sequence>MAEVLVSVVLEKLGSIILDGLEQELRLVTGVKKEIKSLTNTLIIIKGVLEDAEAKQVKNEAVKVWLEEFKDISYDAEDILDEWCTRSLVPDRQQPNLNASIIKQVRSYLFNLFSCFKPIVISHGIGMNIKELNERLVDIIEKKQSFNLNKIRSNGIRQIRSIAVPEVPQIYGRVEDKNILISKLLSESSAPSLHVPVISIVGTGGFGKTTLAQLIFKEEKVIARFEKMIWVCVSDPFLVENVAKEIIQQVKGNVPDTFGWQALHNNLSECVQGRRFILVLDDVWSFPSKEWLQLKNALDCGAATSRIIVTSRSVRVAKMINSSYTHSLEQLSDDDCWSLFKCIAFSEREDYLGTFEDIGKEISKKCKGVPLAVRVIASTMCLKTIKQEWRDVLASNIWNVEEEGEGFLPSILLSYYALPSYLKQCLMYFAVFPKDAIIEKKEMIRLWMAQGYLGSNGSEDLEMIGKDYFDNLAMLSFLQDFKKDDKGNIFRCKMHDLMHDFVQFLTKTETIILEKEEVISSIKVRHLCARDLNWSSIYDQKNLRTLRRFQDRRYDTLPLESLHQLKCLRVLSLRGYDFEELPSEVERLMLLRYLDLSNNYSLKKLPESVCNLVNLQTLILNDCKCLINLPEGIGKLSNLRHLELDGCEFNNSGKLSYFPSGIGRLSCLRTLDVFIVGNLDAQEKNKEKGCTIRELKLLNHLQGYLIIAGLRQVGDVDEAAQAELKKKEKLPSLMMDFGLKWLEEKEDDDDNQMRMDFEILEGLQPHINLENLVIKDYGGIRLPDWILSLSNLTRLSLRSLGQCLQLPALGKLPSLEFLYLDELKSVKRLGCEFYGVDDETLSNHNQEQQQVVVIFPKLKELLLYDMQGLEEWDLPFQNGVDFFPNLCELTIRHSQRLRVLPALGNLKNLRLCGDVGVLNSSLLPFLHDDDYPNLNYFGIYKSSQLSLPEGFNLLTSIQQLEFFNCKFLDFGPDDLKHLSMLQQLRIISCPILAKRFSGGEISSSCSHFYKIDINSELTILEENSWSDVNVHIRISCDNCKINPIVGKRYRCKDCWDQGVAGTGRGIGFDLCEKCYNTPSKHTDLVNQHHRQGHTFELIANRGDKPVVVHPEDPSEDAEGGLVVAKLAEIEEYNKA</sequence>
<keyword evidence="12" id="KW-1185">Reference proteome</keyword>
<dbReference type="SUPFAM" id="SSF52058">
    <property type="entry name" value="L domain-like"/>
    <property type="match status" value="1"/>
</dbReference>
<keyword evidence="7" id="KW-0862">Zinc</keyword>
<keyword evidence="3" id="KW-0677">Repeat</keyword>
<dbReference type="Pfam" id="PF25019">
    <property type="entry name" value="LRR_R13L1-DRL21"/>
    <property type="match status" value="1"/>
</dbReference>
<dbReference type="InterPro" id="IPR043145">
    <property type="entry name" value="Znf_ZZ_sf"/>
</dbReference>
<dbReference type="GO" id="GO:0005524">
    <property type="term" value="F:ATP binding"/>
    <property type="evidence" value="ECO:0007669"/>
    <property type="project" value="UniProtKB-KW"/>
</dbReference>
<dbReference type="PROSITE" id="PS50135">
    <property type="entry name" value="ZF_ZZ_2"/>
    <property type="match status" value="1"/>
</dbReference>
<keyword evidence="8" id="KW-0067">ATP-binding</keyword>
<dbReference type="Gene3D" id="1.20.5.4130">
    <property type="match status" value="1"/>
</dbReference>
<evidence type="ECO:0000256" key="3">
    <source>
        <dbReference type="ARBA" id="ARBA00022737"/>
    </source>
</evidence>
<dbReference type="CDD" id="cd14798">
    <property type="entry name" value="RX-CC_like"/>
    <property type="match status" value="1"/>
</dbReference>
<dbReference type="Proteomes" id="UP000230069">
    <property type="component" value="Unassembled WGS sequence"/>
</dbReference>
<dbReference type="Pfam" id="PF23559">
    <property type="entry name" value="WHD_DRP"/>
    <property type="match status" value="1"/>
</dbReference>
<evidence type="ECO:0000256" key="9">
    <source>
        <dbReference type="PROSITE-ProRule" id="PRU00228"/>
    </source>
</evidence>
<dbReference type="GO" id="GO:0006952">
    <property type="term" value="P:defense response"/>
    <property type="evidence" value="ECO:0007669"/>
    <property type="project" value="UniProtKB-KW"/>
</dbReference>
<dbReference type="InterPro" id="IPR056789">
    <property type="entry name" value="LRR_R13L1-DRL21"/>
</dbReference>
<keyword evidence="2" id="KW-0479">Metal-binding</keyword>
<name>A0A2G5CZA5_AQUCA</name>
<evidence type="ECO:0000256" key="4">
    <source>
        <dbReference type="ARBA" id="ARBA00022741"/>
    </source>
</evidence>
<keyword evidence="5 9" id="KW-0863">Zinc-finger</keyword>